<dbReference type="Pfam" id="PF01418">
    <property type="entry name" value="HTH_6"/>
    <property type="match status" value="1"/>
</dbReference>
<sequence length="252" mass="29388">MTLDKLVEDNYHQLNENDLYIWQYILHHKRECQRISIKDLARNCNVSHTSILRFTKKLGLEGFSELKVHLKWDLAQKPNFKPRIIDDTYHEFIETMERMKNRDLTNIMEMIEKAERVFVYGTGVVQANMAGELRRVFLYTNKVFHAVGNGTEIDTILNNVTKNDLFIIISLSGDNETAVTLARTLRGLHIPRIGIAKVGNTLLSKYCDDMITFRYETFKVGMSDILYGSTAHFFIISDFLFLRYLEYSQEKG</sequence>
<evidence type="ECO:0000313" key="6">
    <source>
        <dbReference type="EMBL" id="RGD79144.1"/>
    </source>
</evidence>
<dbReference type="InterPro" id="IPR000281">
    <property type="entry name" value="HTH_RpiR"/>
</dbReference>
<evidence type="ECO:0000259" key="5">
    <source>
        <dbReference type="PROSITE" id="PS51464"/>
    </source>
</evidence>
<dbReference type="SUPFAM" id="SSF46689">
    <property type="entry name" value="Homeodomain-like"/>
    <property type="match status" value="1"/>
</dbReference>
<dbReference type="GO" id="GO:1901135">
    <property type="term" value="P:carbohydrate derivative metabolic process"/>
    <property type="evidence" value="ECO:0007669"/>
    <property type="project" value="InterPro"/>
</dbReference>
<dbReference type="PROSITE" id="PS51464">
    <property type="entry name" value="SIS"/>
    <property type="match status" value="1"/>
</dbReference>
<dbReference type="Pfam" id="PF01380">
    <property type="entry name" value="SIS"/>
    <property type="match status" value="1"/>
</dbReference>
<dbReference type="RefSeq" id="WP_117582476.1">
    <property type="nucleotide sequence ID" value="NZ_QUSL01000038.1"/>
</dbReference>
<dbReference type="PROSITE" id="PS51071">
    <property type="entry name" value="HTH_RPIR"/>
    <property type="match status" value="1"/>
</dbReference>
<evidence type="ECO:0000256" key="3">
    <source>
        <dbReference type="ARBA" id="ARBA00023163"/>
    </source>
</evidence>
<dbReference type="CDD" id="cd05013">
    <property type="entry name" value="SIS_RpiR"/>
    <property type="match status" value="1"/>
</dbReference>
<dbReference type="SUPFAM" id="SSF53697">
    <property type="entry name" value="SIS domain"/>
    <property type="match status" value="1"/>
</dbReference>
<feature type="domain" description="SIS" evidence="5">
    <location>
        <begin position="107"/>
        <end position="250"/>
    </location>
</feature>
<gene>
    <name evidence="6" type="ORF">DXB93_16305</name>
</gene>
<comment type="caution">
    <text evidence="6">The sequence shown here is derived from an EMBL/GenBank/DDBJ whole genome shotgun (WGS) entry which is preliminary data.</text>
</comment>
<evidence type="ECO:0000256" key="1">
    <source>
        <dbReference type="ARBA" id="ARBA00023015"/>
    </source>
</evidence>
<dbReference type="GO" id="GO:0097367">
    <property type="term" value="F:carbohydrate derivative binding"/>
    <property type="evidence" value="ECO:0007669"/>
    <property type="project" value="InterPro"/>
</dbReference>
<dbReference type="InterPro" id="IPR047640">
    <property type="entry name" value="RpiR-like"/>
</dbReference>
<proteinExistence type="predicted"/>
<keyword evidence="2" id="KW-0238">DNA-binding</keyword>
<dbReference type="PANTHER" id="PTHR30514">
    <property type="entry name" value="GLUCOKINASE"/>
    <property type="match status" value="1"/>
</dbReference>
<dbReference type="Gene3D" id="1.10.10.10">
    <property type="entry name" value="Winged helix-like DNA-binding domain superfamily/Winged helix DNA-binding domain"/>
    <property type="match status" value="1"/>
</dbReference>
<dbReference type="AlphaFoldDB" id="A0A3E3E8Z9"/>
<accession>A0A3E3E8Z9</accession>
<dbReference type="InterPro" id="IPR036388">
    <property type="entry name" value="WH-like_DNA-bd_sf"/>
</dbReference>
<dbReference type="GO" id="GO:0003677">
    <property type="term" value="F:DNA binding"/>
    <property type="evidence" value="ECO:0007669"/>
    <property type="project" value="UniProtKB-KW"/>
</dbReference>
<feature type="domain" description="HTH rpiR-type" evidence="4">
    <location>
        <begin position="1"/>
        <end position="77"/>
    </location>
</feature>
<dbReference type="PANTHER" id="PTHR30514:SF1">
    <property type="entry name" value="HTH-TYPE TRANSCRIPTIONAL REGULATOR HEXR-RELATED"/>
    <property type="match status" value="1"/>
</dbReference>
<organism evidence="6 7">
    <name type="scientific">Thomasclavelia ramosa</name>
    <dbReference type="NCBI Taxonomy" id="1547"/>
    <lineage>
        <taxon>Bacteria</taxon>
        <taxon>Bacillati</taxon>
        <taxon>Bacillota</taxon>
        <taxon>Erysipelotrichia</taxon>
        <taxon>Erysipelotrichales</taxon>
        <taxon>Coprobacillaceae</taxon>
        <taxon>Thomasclavelia</taxon>
    </lineage>
</organism>
<dbReference type="Gene3D" id="3.40.50.10490">
    <property type="entry name" value="Glucose-6-phosphate isomerase like protein, domain 1"/>
    <property type="match status" value="1"/>
</dbReference>
<dbReference type="InterPro" id="IPR035472">
    <property type="entry name" value="RpiR-like_SIS"/>
</dbReference>
<dbReference type="InterPro" id="IPR046348">
    <property type="entry name" value="SIS_dom_sf"/>
</dbReference>
<name>A0A3E3E8Z9_9FIRM</name>
<dbReference type="InterPro" id="IPR001347">
    <property type="entry name" value="SIS_dom"/>
</dbReference>
<evidence type="ECO:0000256" key="2">
    <source>
        <dbReference type="ARBA" id="ARBA00023125"/>
    </source>
</evidence>
<evidence type="ECO:0000259" key="4">
    <source>
        <dbReference type="PROSITE" id="PS51071"/>
    </source>
</evidence>
<dbReference type="EMBL" id="QUSL01000038">
    <property type="protein sequence ID" value="RGD79144.1"/>
    <property type="molecule type" value="Genomic_DNA"/>
</dbReference>
<protein>
    <submittedName>
        <fullName evidence="6">MurR/RpiR family transcriptional regulator</fullName>
    </submittedName>
</protein>
<dbReference type="InterPro" id="IPR009057">
    <property type="entry name" value="Homeodomain-like_sf"/>
</dbReference>
<dbReference type="GO" id="GO:0003700">
    <property type="term" value="F:DNA-binding transcription factor activity"/>
    <property type="evidence" value="ECO:0007669"/>
    <property type="project" value="InterPro"/>
</dbReference>
<dbReference type="Proteomes" id="UP000261032">
    <property type="component" value="Unassembled WGS sequence"/>
</dbReference>
<keyword evidence="1" id="KW-0805">Transcription regulation</keyword>
<reference evidence="6 7" key="1">
    <citation type="submission" date="2018-08" db="EMBL/GenBank/DDBJ databases">
        <title>A genome reference for cultivated species of the human gut microbiota.</title>
        <authorList>
            <person name="Zou Y."/>
            <person name="Xue W."/>
            <person name="Luo G."/>
        </authorList>
    </citation>
    <scope>NUCLEOTIDE SEQUENCE [LARGE SCALE GENOMIC DNA]</scope>
    <source>
        <strain evidence="6 7">OM06-4</strain>
    </source>
</reference>
<evidence type="ECO:0000313" key="7">
    <source>
        <dbReference type="Proteomes" id="UP000261032"/>
    </source>
</evidence>
<keyword evidence="3" id="KW-0804">Transcription</keyword>